<dbReference type="InterPro" id="IPR057739">
    <property type="entry name" value="Glyco_hydro_29_N"/>
</dbReference>
<evidence type="ECO:0000313" key="11">
    <source>
        <dbReference type="Proteomes" id="UP001596200"/>
    </source>
</evidence>
<evidence type="ECO:0000256" key="5">
    <source>
        <dbReference type="ARBA" id="ARBA00023295"/>
    </source>
</evidence>
<organism evidence="10 11">
    <name type="scientific">Streptomyces pulveraceus</name>
    <dbReference type="NCBI Taxonomy" id="68258"/>
    <lineage>
        <taxon>Bacteria</taxon>
        <taxon>Bacillati</taxon>
        <taxon>Actinomycetota</taxon>
        <taxon>Actinomycetes</taxon>
        <taxon>Kitasatosporales</taxon>
        <taxon>Streptomycetaceae</taxon>
        <taxon>Streptomyces</taxon>
    </lineage>
</organism>
<keyword evidence="4" id="KW-0378">Hydrolase</keyword>
<feature type="chain" id="PRO_5047382629" description="alpha-L-fucosidase" evidence="6">
    <location>
        <begin position="20"/>
        <end position="1401"/>
    </location>
</feature>
<dbReference type="InterPro" id="IPR013320">
    <property type="entry name" value="ConA-like_dom_sf"/>
</dbReference>
<dbReference type="InterPro" id="IPR003305">
    <property type="entry name" value="CenC_carb-bd"/>
</dbReference>
<dbReference type="InterPro" id="IPR011050">
    <property type="entry name" value="Pectin_lyase_fold/virulence"/>
</dbReference>
<keyword evidence="11" id="KW-1185">Reference proteome</keyword>
<feature type="domain" description="Right handed beta helix" evidence="9">
    <location>
        <begin position="194"/>
        <end position="376"/>
    </location>
</feature>
<comment type="similarity">
    <text evidence="1">Belongs to the glycosyl hydrolase 29 family.</text>
</comment>
<proteinExistence type="inferred from homology"/>
<evidence type="ECO:0000256" key="2">
    <source>
        <dbReference type="ARBA" id="ARBA00012662"/>
    </source>
</evidence>
<dbReference type="EMBL" id="JBHSPU010000016">
    <property type="protein sequence ID" value="MFC5915307.1"/>
    <property type="molecule type" value="Genomic_DNA"/>
</dbReference>
<reference evidence="11" key="1">
    <citation type="journal article" date="2019" name="Int. J. Syst. Evol. Microbiol.">
        <title>The Global Catalogue of Microorganisms (GCM) 10K type strain sequencing project: providing services to taxonomists for standard genome sequencing and annotation.</title>
        <authorList>
            <consortium name="The Broad Institute Genomics Platform"/>
            <consortium name="The Broad Institute Genome Sequencing Center for Infectious Disease"/>
            <person name="Wu L."/>
            <person name="Ma J."/>
        </authorList>
    </citation>
    <scope>NUCLEOTIDE SEQUENCE [LARGE SCALE GENOMIC DNA]</scope>
    <source>
        <strain evidence="11">JCM 4147</strain>
    </source>
</reference>
<feature type="domain" description="Glycoside hydrolase family 29 N-terminal" evidence="7">
    <location>
        <begin position="934"/>
        <end position="1276"/>
    </location>
</feature>
<dbReference type="SUPFAM" id="SSF51445">
    <property type="entry name" value="(Trans)glycosidases"/>
    <property type="match status" value="1"/>
</dbReference>
<dbReference type="SMART" id="SM00812">
    <property type="entry name" value="Alpha_L_fucos"/>
    <property type="match status" value="1"/>
</dbReference>
<dbReference type="EC" id="3.2.1.51" evidence="2"/>
<dbReference type="Proteomes" id="UP001596200">
    <property type="component" value="Unassembled WGS sequence"/>
</dbReference>
<dbReference type="Gene3D" id="2.60.120.260">
    <property type="entry name" value="Galactose-binding domain-like"/>
    <property type="match status" value="2"/>
</dbReference>
<name>A0ABW1GP14_9ACTN</name>
<evidence type="ECO:0000313" key="10">
    <source>
        <dbReference type="EMBL" id="MFC5915307.1"/>
    </source>
</evidence>
<evidence type="ECO:0000259" key="8">
    <source>
        <dbReference type="Pfam" id="PF02018"/>
    </source>
</evidence>
<dbReference type="Pfam" id="PF01120">
    <property type="entry name" value="Alpha_L_fucos"/>
    <property type="match status" value="1"/>
</dbReference>
<dbReference type="PANTHER" id="PTHR10030">
    <property type="entry name" value="ALPHA-L-FUCOSIDASE"/>
    <property type="match status" value="1"/>
</dbReference>
<dbReference type="RefSeq" id="WP_344511170.1">
    <property type="nucleotide sequence ID" value="NZ_BAAATU010000019.1"/>
</dbReference>
<dbReference type="InterPro" id="IPR017853">
    <property type="entry name" value="GH"/>
</dbReference>
<feature type="domain" description="CBM-cenC" evidence="8">
    <location>
        <begin position="516"/>
        <end position="623"/>
    </location>
</feature>
<keyword evidence="3 6" id="KW-0732">Signal</keyword>
<accession>A0ABW1GP14</accession>
<dbReference type="Pfam" id="PF02018">
    <property type="entry name" value="CBM_4_9"/>
    <property type="match status" value="1"/>
</dbReference>
<dbReference type="SMART" id="SM00710">
    <property type="entry name" value="PbH1"/>
    <property type="match status" value="7"/>
</dbReference>
<dbReference type="SUPFAM" id="SSF49785">
    <property type="entry name" value="Galactose-binding domain-like"/>
    <property type="match status" value="1"/>
</dbReference>
<evidence type="ECO:0000259" key="7">
    <source>
        <dbReference type="Pfam" id="PF01120"/>
    </source>
</evidence>
<gene>
    <name evidence="10" type="ORF">ACFP1B_18035</name>
</gene>
<dbReference type="InterPro" id="IPR012334">
    <property type="entry name" value="Pectin_lyas_fold"/>
</dbReference>
<dbReference type="SUPFAM" id="SSF51126">
    <property type="entry name" value="Pectin lyase-like"/>
    <property type="match status" value="1"/>
</dbReference>
<dbReference type="SUPFAM" id="SSF49899">
    <property type="entry name" value="Concanavalin A-like lectins/glucanases"/>
    <property type="match status" value="1"/>
</dbReference>
<dbReference type="InterPro" id="IPR000933">
    <property type="entry name" value="Glyco_hydro_29"/>
</dbReference>
<evidence type="ECO:0000256" key="3">
    <source>
        <dbReference type="ARBA" id="ARBA00022729"/>
    </source>
</evidence>
<sequence length="1401" mass="147380">MAVAATVLSLLAAAVPSVAADGGRTSNRETQYVDCSADASVQTGSSAFPWQSLDRVNGLALRTGSRILLKRGTRCTGTLAPHGSGRPGKPLVIGAYGTGAKPVIDGGGNAETLLLKNTQWVEASGLEITNSGAPGRNKRGVRVQLEDFGTGTHYRLTGLDIHDIRGDDTKGTEGSAGILFSVTGTEKPTKFDDVVVDGNTVTGVDREGVYFASTWNNRPVHGDYDPDGPAFLPSTRVVVRGNTLKDLGGDGIVITATDGTLVEHNRLDGFQRRSAGYNAGMWPWNADNTVFQYNEVSGGETTRDGMAYDVDEGTFGTVFQYNVSHDNAGGFFLVCTATGTLGDAVIRYNVSRNDHYRGIETCSGSFDGVRAHNNTVYVGDGVSQTVVNENTTKKHGLAFTNNIVVKEGAGTASFGLKGDGVTLSHNTLVNVRDAPTDPGGSTADPRLTDRTGALPDGLRLHSGSPALGAGTAVAGDVARDLYGNRVPAPPNTGAYQGRGVTGVAPDPVGAAPAGLANGGFEKGLADWSTRNATASTDARTGSGALRLNAPAGNFATAEQTVSGLKPATVYELSGWIRSDGTATALGAKGYGGSKDNHVSATAWTRTALRFTTGANNTTATVYCYREKPGQASCDDLELTESGPRAALASKVKVGFGGSFTTATGYTPSTGENVDGTLGRMTGSEQLDGGAVTLGGGGQGITYSPREAVTDGKYLTKNILGEALVRRTAGARLDFDTVLSLAGGGYYRYRSGSQNVTQFGMYGPEVPWYEQQQDGPDLPSDAYTHVALAYSTTGTTGPGVARLTAYINGCQAGTALVNQVAAADAAKGVLAFGNDAGTRNRGLHGSLDGVAVATYTGTVTPDDFQLTVPGSGCGDGTPSLPPGCDTDPGTSGPVAPSSVITVAACDRPDRIVEKAAHVVPDAKQLAWQQKELTAFVHYGMNTFTDKEWGDGTEAESVYNPTGLDPDQWMASLKAGGFKQVILTVKHHDGFLLYPSRYSDHSVRNSPWWQDGANPEGDVFGAFVKAARSAGLGVGVYLSPADGAEIPAAGHRGKGRFGNNSAKKTVTVPTLVDGDDRTPATTYTYRADDYNAYFMNQLYELLTQYGPIDEVWLDGANPWAGQYDQPYQTTDWYDLIGKIAPQANVAINGPDIRWVGTETASGRDDEWSVIPFKGDPASRNRDDDMVVPPEGGDLASRDVLAAHHPDYLAWYPAESDVSIRPGWFWHASQDGQVKTAAKLLDLYRTSVGRNSVLLLNVPPNRAGRISDPDTAALASFGQTVRATYGTNLLAPSGGSPLTDEELTSAWSPADDAHAGETVLESPRPVTFDRVVLQEDITRGQRVESFAVDIWDGTAWKTVVQAGTIGYKRIEYLSAPVTAAKVRLRVLGARANPHVAKLGLYKAS</sequence>
<protein>
    <recommendedName>
        <fullName evidence="2">alpha-L-fucosidase</fullName>
        <ecNumber evidence="2">3.2.1.51</ecNumber>
    </recommendedName>
</protein>
<evidence type="ECO:0000256" key="4">
    <source>
        <dbReference type="ARBA" id="ARBA00022801"/>
    </source>
</evidence>
<dbReference type="InterPro" id="IPR039448">
    <property type="entry name" value="Beta_helix"/>
</dbReference>
<dbReference type="InterPro" id="IPR006626">
    <property type="entry name" value="PbH1"/>
</dbReference>
<dbReference type="Gene3D" id="2.160.20.10">
    <property type="entry name" value="Single-stranded right-handed beta-helix, Pectin lyase-like"/>
    <property type="match status" value="1"/>
</dbReference>
<keyword evidence="5" id="KW-0326">Glycosidase</keyword>
<dbReference type="Gene3D" id="3.20.20.80">
    <property type="entry name" value="Glycosidases"/>
    <property type="match status" value="1"/>
</dbReference>
<dbReference type="Pfam" id="PF13229">
    <property type="entry name" value="Beta_helix"/>
    <property type="match status" value="1"/>
</dbReference>
<comment type="caution">
    <text evidence="10">The sequence shown here is derived from an EMBL/GenBank/DDBJ whole genome shotgun (WGS) entry which is preliminary data.</text>
</comment>
<dbReference type="PANTHER" id="PTHR10030:SF37">
    <property type="entry name" value="ALPHA-L-FUCOSIDASE-RELATED"/>
    <property type="match status" value="1"/>
</dbReference>
<evidence type="ECO:0000256" key="1">
    <source>
        <dbReference type="ARBA" id="ARBA00007951"/>
    </source>
</evidence>
<evidence type="ECO:0000259" key="9">
    <source>
        <dbReference type="Pfam" id="PF13229"/>
    </source>
</evidence>
<evidence type="ECO:0000256" key="6">
    <source>
        <dbReference type="SAM" id="SignalP"/>
    </source>
</evidence>
<feature type="signal peptide" evidence="6">
    <location>
        <begin position="1"/>
        <end position="19"/>
    </location>
</feature>
<dbReference type="InterPro" id="IPR008979">
    <property type="entry name" value="Galactose-bd-like_sf"/>
</dbReference>